<proteinExistence type="predicted"/>
<dbReference type="AlphaFoldDB" id="A0A6F8VDD1"/>
<dbReference type="Proteomes" id="UP000502260">
    <property type="component" value="Chromosome"/>
</dbReference>
<organism evidence="3 4">
    <name type="scientific">Sulfurimicrobium lacus</name>
    <dbReference type="NCBI Taxonomy" id="2715678"/>
    <lineage>
        <taxon>Bacteria</taxon>
        <taxon>Pseudomonadati</taxon>
        <taxon>Pseudomonadota</taxon>
        <taxon>Betaproteobacteria</taxon>
        <taxon>Nitrosomonadales</taxon>
        <taxon>Sulfuricellaceae</taxon>
        <taxon>Sulfurimicrobium</taxon>
    </lineage>
</organism>
<dbReference type="Gene3D" id="1.10.3210.10">
    <property type="entry name" value="Hypothetical protein af1432"/>
    <property type="match status" value="1"/>
</dbReference>
<gene>
    <name evidence="3" type="ORF">SKTS_26140</name>
</gene>
<name>A0A6F8VDD1_9PROT</name>
<evidence type="ECO:0000259" key="2">
    <source>
        <dbReference type="PROSITE" id="PS51833"/>
    </source>
</evidence>
<dbReference type="InterPro" id="IPR001633">
    <property type="entry name" value="EAL_dom"/>
</dbReference>
<dbReference type="PROSITE" id="PS51833">
    <property type="entry name" value="HDOD"/>
    <property type="match status" value="1"/>
</dbReference>
<feature type="region of interest" description="Disordered" evidence="1">
    <location>
        <begin position="1"/>
        <end position="59"/>
    </location>
</feature>
<dbReference type="PANTHER" id="PTHR33525">
    <property type="match status" value="1"/>
</dbReference>
<dbReference type="Pfam" id="PF08668">
    <property type="entry name" value="HDOD"/>
    <property type="match status" value="1"/>
</dbReference>
<accession>A0A6F8VDD1</accession>
<evidence type="ECO:0000256" key="1">
    <source>
        <dbReference type="SAM" id="MobiDB-lite"/>
    </source>
</evidence>
<evidence type="ECO:0000313" key="4">
    <source>
        <dbReference type="Proteomes" id="UP000502260"/>
    </source>
</evidence>
<reference evidence="4" key="1">
    <citation type="submission" date="2020-03" db="EMBL/GenBank/DDBJ databases">
        <title>Complete genome sequence of sulfur-oxidizing bacterium skT11.</title>
        <authorList>
            <person name="Kanda M."/>
            <person name="Kojima H."/>
            <person name="Fukui M."/>
        </authorList>
    </citation>
    <scope>NUCLEOTIDE SEQUENCE [LARGE SCALE GENOMIC DNA]</scope>
    <source>
        <strain evidence="4">skT11</strain>
    </source>
</reference>
<dbReference type="SUPFAM" id="SSF141868">
    <property type="entry name" value="EAL domain-like"/>
    <property type="match status" value="1"/>
</dbReference>
<dbReference type="Pfam" id="PF00563">
    <property type="entry name" value="EAL"/>
    <property type="match status" value="1"/>
</dbReference>
<dbReference type="InterPro" id="IPR052340">
    <property type="entry name" value="RNase_Y/CdgJ"/>
</dbReference>
<evidence type="ECO:0000313" key="3">
    <source>
        <dbReference type="EMBL" id="BCB27728.1"/>
    </source>
</evidence>
<protein>
    <submittedName>
        <fullName evidence="3">Cyclic diguanylate phosphodiesterase</fullName>
    </submittedName>
</protein>
<dbReference type="RefSeq" id="WP_173065903.1">
    <property type="nucleotide sequence ID" value="NZ_AP022853.1"/>
</dbReference>
<feature type="domain" description="HDOD" evidence="2">
    <location>
        <begin position="282"/>
        <end position="469"/>
    </location>
</feature>
<dbReference type="InterPro" id="IPR035919">
    <property type="entry name" value="EAL_sf"/>
</dbReference>
<dbReference type="KEGG" id="slac:SKTS_26140"/>
<dbReference type="PANTHER" id="PTHR33525:SF4">
    <property type="entry name" value="CYCLIC DI-GMP PHOSPHODIESTERASE CDGJ"/>
    <property type="match status" value="1"/>
</dbReference>
<keyword evidence="4" id="KW-1185">Reference proteome</keyword>
<feature type="compositionally biased region" description="Polar residues" evidence="1">
    <location>
        <begin position="10"/>
        <end position="22"/>
    </location>
</feature>
<dbReference type="EMBL" id="AP022853">
    <property type="protein sequence ID" value="BCB27728.1"/>
    <property type="molecule type" value="Genomic_DNA"/>
</dbReference>
<dbReference type="InterPro" id="IPR013976">
    <property type="entry name" value="HDOD"/>
</dbReference>
<sequence>MFEKIKSLLRPTQPQPSHTAETVESAPHELPPLPQLSPDDKPQPSPYDAKVVDTGDDAPSEAVSSLLDIETNGNRSDAVALRLRFLRREPVLDRAEQLIGYELALRNRHSLADIKPDQTVMLMNDQMLLKSILDLGVERLLQGKRAFVSVTPLILDHPLLERLPSHNIVLALQPQDEFAEQIIARCRQLKEHGFKFALDNPRDQTGLLPWLQMADYVRFNISQIDALELGKVVVAILKMAVRPLIALGVDSEEHFEASRKLAFNYFEGYYFAKPQPSAPHRLDNHRIKVIELLNLVRNHAEIKELEASVKRDAAITYKILRYINSPASGLQQEIRSIAHALTLLGYDQMYRWLTLLLFSGEKSDGRSQVLLKNALVRARLVELLGKENISEEDRDGLFLVGILSLLDVLLNVPMETALTNFHLPSPVSQALLEHEGIYAPYLDLAMACEEFDQEQIGLLASACGLTAAQVNAAHVDALVWAEDVEK</sequence>
<dbReference type="SMART" id="SM00052">
    <property type="entry name" value="EAL"/>
    <property type="match status" value="1"/>
</dbReference>
<dbReference type="SUPFAM" id="SSF109604">
    <property type="entry name" value="HD-domain/PDEase-like"/>
    <property type="match status" value="1"/>
</dbReference>
<dbReference type="Gene3D" id="3.20.20.450">
    <property type="entry name" value="EAL domain"/>
    <property type="match status" value="1"/>
</dbReference>